<comment type="caution">
    <text evidence="1">The sequence shown here is derived from an EMBL/GenBank/DDBJ whole genome shotgun (WGS) entry which is preliminary data.</text>
</comment>
<dbReference type="OrthoDB" id="1743261at2759"/>
<name>A0A3M7QIH8_BRAPC</name>
<evidence type="ECO:0000313" key="1">
    <source>
        <dbReference type="EMBL" id="RNA11160.1"/>
    </source>
</evidence>
<dbReference type="Proteomes" id="UP000276133">
    <property type="component" value="Unassembled WGS sequence"/>
</dbReference>
<dbReference type="AlphaFoldDB" id="A0A3M7QIH8"/>
<sequence length="66" mass="7463">MIAGNIYYLRTLGIHQSESRTNEISSVPGSLAGDEFIHLVSNLLIIVIKFQSDYFGKTVKLENYEK</sequence>
<evidence type="ECO:0000313" key="2">
    <source>
        <dbReference type="Proteomes" id="UP000276133"/>
    </source>
</evidence>
<proteinExistence type="predicted"/>
<dbReference type="EMBL" id="REGN01006032">
    <property type="protein sequence ID" value="RNA11160.1"/>
    <property type="molecule type" value="Genomic_DNA"/>
</dbReference>
<protein>
    <submittedName>
        <fullName evidence="1">Uncharacterized protein</fullName>
    </submittedName>
</protein>
<keyword evidence="2" id="KW-1185">Reference proteome</keyword>
<organism evidence="1 2">
    <name type="scientific">Brachionus plicatilis</name>
    <name type="common">Marine rotifer</name>
    <name type="synonym">Brachionus muelleri</name>
    <dbReference type="NCBI Taxonomy" id="10195"/>
    <lineage>
        <taxon>Eukaryota</taxon>
        <taxon>Metazoa</taxon>
        <taxon>Spiralia</taxon>
        <taxon>Gnathifera</taxon>
        <taxon>Rotifera</taxon>
        <taxon>Eurotatoria</taxon>
        <taxon>Monogononta</taxon>
        <taxon>Pseudotrocha</taxon>
        <taxon>Ploima</taxon>
        <taxon>Brachionidae</taxon>
        <taxon>Brachionus</taxon>
    </lineage>
</organism>
<reference evidence="1 2" key="1">
    <citation type="journal article" date="2018" name="Sci. Rep.">
        <title>Genomic signatures of local adaptation to the degree of environmental predictability in rotifers.</title>
        <authorList>
            <person name="Franch-Gras L."/>
            <person name="Hahn C."/>
            <person name="Garcia-Roger E.M."/>
            <person name="Carmona M.J."/>
            <person name="Serra M."/>
            <person name="Gomez A."/>
        </authorList>
    </citation>
    <scope>NUCLEOTIDE SEQUENCE [LARGE SCALE GENOMIC DNA]</scope>
    <source>
        <strain evidence="1">HYR1</strain>
    </source>
</reference>
<accession>A0A3M7QIH8</accession>
<gene>
    <name evidence="1" type="ORF">BpHYR1_037551</name>
</gene>